<dbReference type="SMART" id="SM00353">
    <property type="entry name" value="HLH"/>
    <property type="match status" value="1"/>
</dbReference>
<feature type="region of interest" description="Disordered" evidence="6">
    <location>
        <begin position="209"/>
        <end position="262"/>
    </location>
</feature>
<dbReference type="PANTHER" id="PTHR31945">
    <property type="entry name" value="TRANSCRIPTION FACTOR SCREAM2-RELATED"/>
    <property type="match status" value="1"/>
</dbReference>
<dbReference type="EMBL" id="JBAMMX010000011">
    <property type="protein sequence ID" value="KAK6931051.1"/>
    <property type="molecule type" value="Genomic_DNA"/>
</dbReference>
<accession>A0AAN8ZAJ7</accession>
<evidence type="ECO:0000256" key="3">
    <source>
        <dbReference type="ARBA" id="ARBA00023163"/>
    </source>
</evidence>
<dbReference type="Proteomes" id="UP001370490">
    <property type="component" value="Unassembled WGS sequence"/>
</dbReference>
<keyword evidence="5" id="KW-0175">Coiled coil</keyword>
<keyword evidence="2" id="KW-0805">Transcription regulation</keyword>
<dbReference type="GO" id="GO:0003700">
    <property type="term" value="F:DNA-binding transcription factor activity"/>
    <property type="evidence" value="ECO:0007669"/>
    <property type="project" value="TreeGrafter"/>
</dbReference>
<dbReference type="GO" id="GO:0043565">
    <property type="term" value="F:sequence-specific DNA binding"/>
    <property type="evidence" value="ECO:0007669"/>
    <property type="project" value="TreeGrafter"/>
</dbReference>
<evidence type="ECO:0000259" key="7">
    <source>
        <dbReference type="SMART" id="SM00353"/>
    </source>
</evidence>
<dbReference type="GO" id="GO:0005634">
    <property type="term" value="C:nucleus"/>
    <property type="evidence" value="ECO:0007669"/>
    <property type="project" value="UniProtKB-SubCell"/>
</dbReference>
<dbReference type="InterPro" id="IPR011598">
    <property type="entry name" value="bHLH_dom"/>
</dbReference>
<dbReference type="InterPro" id="IPR051358">
    <property type="entry name" value="TF_AMS/ICE1/BHLH6-like"/>
</dbReference>
<keyword evidence="3" id="KW-0804">Transcription</keyword>
<dbReference type="Pfam" id="PF14215">
    <property type="entry name" value="bHLH-MYC_N"/>
    <property type="match status" value="1"/>
</dbReference>
<dbReference type="SUPFAM" id="SSF47459">
    <property type="entry name" value="HLH, helix-loop-helix DNA-binding domain"/>
    <property type="match status" value="1"/>
</dbReference>
<dbReference type="PANTHER" id="PTHR31945:SF63">
    <property type="entry name" value="TRANSCRIPTION FACTOR BHLH90"/>
    <property type="match status" value="1"/>
</dbReference>
<evidence type="ECO:0000256" key="4">
    <source>
        <dbReference type="ARBA" id="ARBA00023242"/>
    </source>
</evidence>
<dbReference type="Gene3D" id="4.10.280.10">
    <property type="entry name" value="Helix-loop-helix DNA-binding domain"/>
    <property type="match status" value="1"/>
</dbReference>
<evidence type="ECO:0000256" key="6">
    <source>
        <dbReference type="SAM" id="MobiDB-lite"/>
    </source>
</evidence>
<feature type="compositionally biased region" description="Polar residues" evidence="6">
    <location>
        <begin position="209"/>
        <end position="227"/>
    </location>
</feature>
<protein>
    <submittedName>
        <fullName evidence="8">Myc-type, basic helix-loop-helix (BHLH) domain</fullName>
    </submittedName>
</protein>
<keyword evidence="4" id="KW-0539">Nucleus</keyword>
<sequence length="477" mass="53469">MRVLERGVEWLRPLAETQNWDYCVVWKLGDDPMRFVEWVGCCCVGSRHLHVKEEKEEEENAGDESLHLVPLCKDKHFEHPIRSKACEALANFPSSMSLYTGIHGEVASSSQPSWLSHAITSDSDPSIKSFETRALIPVNSGLIELFAAKHIPRNQKMIDFITAQFNANLEQEAMIVKTCTNLSLRQYPLDQLFPYHSFTSQLQILPQASQPSSHLSFEGSSTSSNPSNEHHPIDSGSPHVSQDVPLSCTEGKSTGTKRSKHLNMSKEAGLAVDCGQVYELQRGNTKNTQTTKECYRSKNLLTERKRRCKIKDGLFALRALMDRAAILGDAVDYIKELQNKIKELHSELEDMDEESNNYDNKKMLRGNAKGSEVLHVQECKDWSTSIHNATEVTAFSSPVEVEVYQIGTRDFLLKLLCEKKKGGFVGVMEALSSLDLQVINANVATCNGMVLNIFTVENHGKGIQAKKLRDNLIKMTV</sequence>
<dbReference type="Pfam" id="PF22754">
    <property type="entry name" value="bHLH-TF_ACT-like_plant"/>
    <property type="match status" value="1"/>
</dbReference>
<evidence type="ECO:0000256" key="2">
    <source>
        <dbReference type="ARBA" id="ARBA00023015"/>
    </source>
</evidence>
<dbReference type="InterPro" id="IPR054502">
    <property type="entry name" value="bHLH-TF_ACT-like_plant"/>
</dbReference>
<evidence type="ECO:0000313" key="9">
    <source>
        <dbReference type="Proteomes" id="UP001370490"/>
    </source>
</evidence>
<comment type="subcellular location">
    <subcellularLocation>
        <location evidence="1">Nucleus</location>
    </subcellularLocation>
</comment>
<gene>
    <name evidence="8" type="ORF">RJ641_002844</name>
</gene>
<feature type="domain" description="BHLH" evidence="7">
    <location>
        <begin position="300"/>
        <end position="343"/>
    </location>
</feature>
<dbReference type="InterPro" id="IPR025610">
    <property type="entry name" value="MYC/MYB_N"/>
</dbReference>
<name>A0AAN8ZAJ7_9MAGN</name>
<reference evidence="8 9" key="1">
    <citation type="submission" date="2023-12" db="EMBL/GenBank/DDBJ databases">
        <title>A high-quality genome assembly for Dillenia turbinata (Dilleniales).</title>
        <authorList>
            <person name="Chanderbali A."/>
        </authorList>
    </citation>
    <scope>NUCLEOTIDE SEQUENCE [LARGE SCALE GENOMIC DNA]</scope>
    <source>
        <strain evidence="8">LSX21</strain>
        <tissue evidence="8">Leaf</tissue>
    </source>
</reference>
<comment type="caution">
    <text evidence="8">The sequence shown here is derived from an EMBL/GenBank/DDBJ whole genome shotgun (WGS) entry which is preliminary data.</text>
</comment>
<dbReference type="AlphaFoldDB" id="A0AAN8ZAJ7"/>
<keyword evidence="9" id="KW-1185">Reference proteome</keyword>
<evidence type="ECO:0000256" key="5">
    <source>
        <dbReference type="SAM" id="Coils"/>
    </source>
</evidence>
<dbReference type="GO" id="GO:0046983">
    <property type="term" value="F:protein dimerization activity"/>
    <property type="evidence" value="ECO:0007669"/>
    <property type="project" value="InterPro"/>
</dbReference>
<feature type="coiled-coil region" evidence="5">
    <location>
        <begin position="327"/>
        <end position="361"/>
    </location>
</feature>
<dbReference type="InterPro" id="IPR036638">
    <property type="entry name" value="HLH_DNA-bd_sf"/>
</dbReference>
<proteinExistence type="predicted"/>
<evidence type="ECO:0000313" key="8">
    <source>
        <dbReference type="EMBL" id="KAK6931051.1"/>
    </source>
</evidence>
<organism evidence="8 9">
    <name type="scientific">Dillenia turbinata</name>
    <dbReference type="NCBI Taxonomy" id="194707"/>
    <lineage>
        <taxon>Eukaryota</taxon>
        <taxon>Viridiplantae</taxon>
        <taxon>Streptophyta</taxon>
        <taxon>Embryophyta</taxon>
        <taxon>Tracheophyta</taxon>
        <taxon>Spermatophyta</taxon>
        <taxon>Magnoliopsida</taxon>
        <taxon>eudicotyledons</taxon>
        <taxon>Gunneridae</taxon>
        <taxon>Pentapetalae</taxon>
        <taxon>Dilleniales</taxon>
        <taxon>Dilleniaceae</taxon>
        <taxon>Dillenia</taxon>
    </lineage>
</organism>
<dbReference type="Pfam" id="PF00010">
    <property type="entry name" value="HLH"/>
    <property type="match status" value="1"/>
</dbReference>
<evidence type="ECO:0000256" key="1">
    <source>
        <dbReference type="ARBA" id="ARBA00004123"/>
    </source>
</evidence>